<dbReference type="InterPro" id="IPR016181">
    <property type="entry name" value="Acyl_CoA_acyltransferase"/>
</dbReference>
<evidence type="ECO:0000256" key="1">
    <source>
        <dbReference type="ARBA" id="ARBA00022679"/>
    </source>
</evidence>
<dbReference type="Gene3D" id="3.40.630.30">
    <property type="match status" value="1"/>
</dbReference>
<sequence length="172" mass="20069">MEQSIELVNTEEVEVLRTLSINTFKTTFEHGEYTDEDFNAYFNEAYATKQLLSELQDDNSFTYFFKDDDEIVGYFKLNINEAQTEAKGDEYLEVQRIYFLPQAQGGGRGKRVLAFATKKARELNKTKIWLGVWEHNVQAFNFYKNQGLRVTGEHQFYTGNVVDTDLIMEKNI</sequence>
<keyword evidence="2" id="KW-0012">Acyltransferase</keyword>
<dbReference type="OrthoDB" id="7205533at2"/>
<proteinExistence type="predicted"/>
<reference evidence="4" key="2">
    <citation type="submission" date="2017-10" db="EMBL/GenBank/DDBJ databases">
        <authorList>
            <person name="Vrbovska V."/>
            <person name="Kovarovic V."/>
            <person name="Indrakova A."/>
        </authorList>
    </citation>
    <scope>NUCLEOTIDE SEQUENCE</scope>
    <source>
        <strain evidence="4">CCM 8730</strain>
    </source>
</reference>
<gene>
    <name evidence="4" type="ORF">BTJ66_04485</name>
    <name evidence="5" type="ORF">MNY58_02910</name>
</gene>
<keyword evidence="6" id="KW-1185">Reference proteome</keyword>
<dbReference type="Proteomes" id="UP000223828">
    <property type="component" value="Unassembled WGS sequence"/>
</dbReference>
<reference evidence="5" key="3">
    <citation type="submission" date="2022-03" db="EMBL/GenBank/DDBJ databases">
        <title>Complete Genome Sequence of Staphylococcus edaphicus strain CCM 8731.</title>
        <authorList>
            <person name="Rimmer C.O."/>
            <person name="Thomas J.C."/>
        </authorList>
    </citation>
    <scope>NUCLEOTIDE SEQUENCE</scope>
    <source>
        <strain evidence="5">CCM 8731</strain>
    </source>
</reference>
<keyword evidence="1" id="KW-0808">Transferase</keyword>
<feature type="domain" description="N-acetyltransferase" evidence="3">
    <location>
        <begin position="19"/>
        <end position="172"/>
    </location>
</feature>
<dbReference type="Proteomes" id="UP001056588">
    <property type="component" value="Chromosome"/>
</dbReference>
<organism evidence="4">
    <name type="scientific">Staphylococcus edaphicus</name>
    <dbReference type="NCBI Taxonomy" id="1955013"/>
    <lineage>
        <taxon>Bacteria</taxon>
        <taxon>Bacillati</taxon>
        <taxon>Bacillota</taxon>
        <taxon>Bacilli</taxon>
        <taxon>Bacillales</taxon>
        <taxon>Staphylococcaceae</taxon>
        <taxon>Staphylococcus</taxon>
    </lineage>
</organism>
<dbReference type="EMBL" id="CP093217">
    <property type="protein sequence ID" value="UQW82071.1"/>
    <property type="molecule type" value="Genomic_DNA"/>
</dbReference>
<dbReference type="Pfam" id="PF00583">
    <property type="entry name" value="Acetyltransf_1"/>
    <property type="match status" value="1"/>
</dbReference>
<evidence type="ECO:0000256" key="2">
    <source>
        <dbReference type="ARBA" id="ARBA00023315"/>
    </source>
</evidence>
<dbReference type="CDD" id="cd04301">
    <property type="entry name" value="NAT_SF"/>
    <property type="match status" value="1"/>
</dbReference>
<evidence type="ECO:0000313" key="5">
    <source>
        <dbReference type="EMBL" id="UQW82071.1"/>
    </source>
</evidence>
<dbReference type="SUPFAM" id="SSF55729">
    <property type="entry name" value="Acyl-CoA N-acyltransferases (Nat)"/>
    <property type="match status" value="1"/>
</dbReference>
<dbReference type="PROSITE" id="PS51186">
    <property type="entry name" value="GNAT"/>
    <property type="match status" value="1"/>
</dbReference>
<evidence type="ECO:0000259" key="3">
    <source>
        <dbReference type="PROSITE" id="PS51186"/>
    </source>
</evidence>
<evidence type="ECO:0000313" key="6">
    <source>
        <dbReference type="Proteomes" id="UP001056588"/>
    </source>
</evidence>
<reference evidence="4" key="1">
    <citation type="journal article" date="2017" name="Appl. Environ. Microbiol.">
        <title>Staphylococcus edaphicus sp. nov., isolated in Antarctica, harbours mecC gene and genomic islands with suspected role in adaptation to extreme environment.</title>
        <authorList>
            <person name="Pantucek R."/>
            <person name="Sedlacek I."/>
            <person name="Indrakova A."/>
            <person name="Vrbovska V."/>
            <person name="Maslanova I."/>
            <person name="Kovarovic V."/>
            <person name="Svec P."/>
            <person name="Kralova S."/>
            <person name="Kristofova L."/>
            <person name="Keklakova J."/>
            <person name="Petras P."/>
            <person name="Doskar J."/>
        </authorList>
    </citation>
    <scope>NUCLEOTIDE SEQUENCE</scope>
    <source>
        <strain evidence="4">CCM 8730</strain>
    </source>
</reference>
<dbReference type="PANTHER" id="PTHR43877">
    <property type="entry name" value="AMINOALKYLPHOSPHONATE N-ACETYLTRANSFERASE-RELATED-RELATED"/>
    <property type="match status" value="1"/>
</dbReference>
<dbReference type="RefSeq" id="WP_099089779.1">
    <property type="nucleotide sequence ID" value="NZ_CP093217.1"/>
</dbReference>
<dbReference type="EMBL" id="MRZN01000004">
    <property type="protein sequence ID" value="PHK50336.1"/>
    <property type="molecule type" value="Genomic_DNA"/>
</dbReference>
<dbReference type="InterPro" id="IPR000182">
    <property type="entry name" value="GNAT_dom"/>
</dbReference>
<dbReference type="GO" id="GO:0016747">
    <property type="term" value="F:acyltransferase activity, transferring groups other than amino-acyl groups"/>
    <property type="evidence" value="ECO:0007669"/>
    <property type="project" value="InterPro"/>
</dbReference>
<name>A0A2C6WRG0_9STAP</name>
<protein>
    <submittedName>
        <fullName evidence="4">GNAT family N-acetyltransferase</fullName>
    </submittedName>
</protein>
<dbReference type="AlphaFoldDB" id="A0A2C6WRG0"/>
<dbReference type="PANTHER" id="PTHR43877:SF2">
    <property type="entry name" value="AMINOALKYLPHOSPHONATE N-ACETYLTRANSFERASE-RELATED"/>
    <property type="match status" value="1"/>
</dbReference>
<dbReference type="InterPro" id="IPR050832">
    <property type="entry name" value="Bact_Acetyltransf"/>
</dbReference>
<accession>A0A2C6WRG0</accession>
<evidence type="ECO:0000313" key="4">
    <source>
        <dbReference type="EMBL" id="PHK50336.1"/>
    </source>
</evidence>